<dbReference type="Pfam" id="PF18885">
    <property type="entry name" value="DUF5648"/>
    <property type="match status" value="1"/>
</dbReference>
<proteinExistence type="predicted"/>
<dbReference type="EMBL" id="AFQF01000748">
    <property type="protein sequence ID" value="EGU87100.1"/>
    <property type="molecule type" value="Genomic_DNA"/>
</dbReference>
<gene>
    <name evidence="2" type="ORF">FOXB_02382</name>
</gene>
<sequence length="333" mass="37620">MSGDHFYCLDFRGELAPGNYEREGITGYVYNSQQPGTIPIFRWYNQQSGDHFYTADPNGELAPQDYKFEGIGWYMFKDRVVNSVPLYRWYNPKNGDHFYTTDESGELAPQGGYRSEGITGYLHPNLAPHSAPLYRWYNSGLLNNFTFDSAVTDAQRSTLLERHTWAYYRAGLCGNLSTEEKDRVRKAYRKPISHSASTDPAINASAFIGGQSISVNFTNLFPLGDNEIAQTLLHEMMHCAGYTHPKRIDPPAPNADAPYDGGKYYGTPPLRAELCIAGEQSDTATIHFMLAPQTDTNPRACPVSTLWLFCYILLIWHKYPLTSLGCYIIDNKL</sequence>
<comment type="caution">
    <text evidence="2">The sequence shown here is derived from an EMBL/GenBank/DDBJ whole genome shotgun (WGS) entry which is preliminary data.</text>
</comment>
<organism evidence="2">
    <name type="scientific">Fusarium oxysporum (strain Fo5176)</name>
    <name type="common">Fusarium vascular wilt</name>
    <dbReference type="NCBI Taxonomy" id="660025"/>
    <lineage>
        <taxon>Eukaryota</taxon>
        <taxon>Fungi</taxon>
        <taxon>Dikarya</taxon>
        <taxon>Ascomycota</taxon>
        <taxon>Pezizomycotina</taxon>
        <taxon>Sordariomycetes</taxon>
        <taxon>Hypocreomycetidae</taxon>
        <taxon>Hypocreales</taxon>
        <taxon>Nectriaceae</taxon>
        <taxon>Fusarium</taxon>
        <taxon>Fusarium oxysporum species complex</taxon>
    </lineage>
</organism>
<reference evidence="2" key="1">
    <citation type="journal article" date="2012" name="Mol. Plant Microbe Interact.">
        <title>A highly conserved effector in Fusarium oxysporum is required for full virulence on Arabidopsis.</title>
        <authorList>
            <person name="Thatcher L.F."/>
            <person name="Gardiner D.M."/>
            <person name="Kazan K."/>
            <person name="Manners J."/>
        </authorList>
    </citation>
    <scope>NUCLEOTIDE SEQUENCE [LARGE SCALE GENOMIC DNA]</scope>
    <source>
        <strain evidence="2">Fo5176</strain>
    </source>
</reference>
<protein>
    <recommendedName>
        <fullName evidence="1">DUF5648 domain-containing protein</fullName>
    </recommendedName>
</protein>
<dbReference type="InterPro" id="IPR043708">
    <property type="entry name" value="DUF5648"/>
</dbReference>
<feature type="domain" description="DUF5648" evidence="1">
    <location>
        <begin position="62"/>
        <end position="148"/>
    </location>
</feature>
<dbReference type="AlphaFoldDB" id="F9F7K7"/>
<evidence type="ECO:0000313" key="2">
    <source>
        <dbReference type="EMBL" id="EGU87100.1"/>
    </source>
</evidence>
<accession>F9F7K7</accession>
<name>F9F7K7_FUSOF</name>
<evidence type="ECO:0000259" key="1">
    <source>
        <dbReference type="Pfam" id="PF18885"/>
    </source>
</evidence>